<comment type="caution">
    <text evidence="2">The sequence shown here is derived from an EMBL/GenBank/DDBJ whole genome shotgun (WGS) entry which is preliminary data.</text>
</comment>
<sequence length="293" mass="34072">MERVVELSSNGGFSIAGPSTTPRKRQVRFSARHDIMLLREVIAQNPFSSKEPGRIWARVGGIITAALQDESFEVDARRCRERTMLLLDYYKKQDFASLRRFGTERLYAQKEDLLHEVLELEAEKGLLGSGDNKYQDEELRKRAKEELVLPEQDTINEELRKRALEDLVLPEQDKLSVMPSQTVPPAVPPVSDPEEQEELVEIAAPTAKRPCQCCCQTYSEILSFLEKRSEAEQRLREEEMAMRREELEIQRSKIALERERLGAERKERERRFELESQERQVILDLLKEKVLKC</sequence>
<dbReference type="PANTHER" id="PTHR37558:SF1">
    <property type="entry name" value="HTH CENPB-TYPE DOMAIN-CONTAINING PROTEIN"/>
    <property type="match status" value="1"/>
</dbReference>
<dbReference type="AlphaFoldDB" id="A0A8T2PLZ0"/>
<evidence type="ECO:0000313" key="2">
    <source>
        <dbReference type="EMBL" id="KAG9350397.1"/>
    </source>
</evidence>
<evidence type="ECO:0000313" key="3">
    <source>
        <dbReference type="Proteomes" id="UP000824540"/>
    </source>
</evidence>
<keyword evidence="3" id="KW-1185">Reference proteome</keyword>
<gene>
    <name evidence="2" type="ORF">JZ751_026757</name>
</gene>
<proteinExistence type="predicted"/>
<organism evidence="2 3">
    <name type="scientific">Albula glossodonta</name>
    <name type="common">roundjaw bonefish</name>
    <dbReference type="NCBI Taxonomy" id="121402"/>
    <lineage>
        <taxon>Eukaryota</taxon>
        <taxon>Metazoa</taxon>
        <taxon>Chordata</taxon>
        <taxon>Craniata</taxon>
        <taxon>Vertebrata</taxon>
        <taxon>Euteleostomi</taxon>
        <taxon>Actinopterygii</taxon>
        <taxon>Neopterygii</taxon>
        <taxon>Teleostei</taxon>
        <taxon>Albuliformes</taxon>
        <taxon>Albulidae</taxon>
        <taxon>Albula</taxon>
    </lineage>
</organism>
<name>A0A8T2PLZ0_9TELE</name>
<keyword evidence="1" id="KW-0175">Coiled coil</keyword>
<dbReference type="PANTHER" id="PTHR37558">
    <property type="entry name" value="HTH CENPB-TYPE DOMAIN-CONTAINING PROTEIN"/>
    <property type="match status" value="1"/>
</dbReference>
<dbReference type="Proteomes" id="UP000824540">
    <property type="component" value="Unassembled WGS sequence"/>
</dbReference>
<evidence type="ECO:0000256" key="1">
    <source>
        <dbReference type="SAM" id="Coils"/>
    </source>
</evidence>
<accession>A0A8T2PLZ0</accession>
<dbReference type="OrthoDB" id="120918at2759"/>
<dbReference type="EMBL" id="JAFBMS010000008">
    <property type="protein sequence ID" value="KAG9350397.1"/>
    <property type="molecule type" value="Genomic_DNA"/>
</dbReference>
<reference evidence="2" key="1">
    <citation type="thesis" date="2021" institute="BYU ScholarsArchive" country="Provo, UT, USA">
        <title>Applications of and Algorithms for Genome Assembly and Genomic Analyses with an Emphasis on Marine Teleosts.</title>
        <authorList>
            <person name="Pickett B.D."/>
        </authorList>
    </citation>
    <scope>NUCLEOTIDE SEQUENCE</scope>
    <source>
        <strain evidence="2">HI-2016</strain>
    </source>
</reference>
<feature type="coiled-coil region" evidence="1">
    <location>
        <begin position="228"/>
        <end position="264"/>
    </location>
</feature>
<protein>
    <submittedName>
        <fullName evidence="2">Uncharacterized protein</fullName>
    </submittedName>
</protein>